<organism evidence="6 7">
    <name type="scientific">Kozakia baliensis</name>
    <dbReference type="NCBI Taxonomy" id="153496"/>
    <lineage>
        <taxon>Bacteria</taxon>
        <taxon>Pseudomonadati</taxon>
        <taxon>Pseudomonadota</taxon>
        <taxon>Alphaproteobacteria</taxon>
        <taxon>Acetobacterales</taxon>
        <taxon>Acetobacteraceae</taxon>
        <taxon>Kozakia</taxon>
    </lineage>
</organism>
<protein>
    <submittedName>
        <fullName evidence="6">Permease</fullName>
    </submittedName>
</protein>
<keyword evidence="5" id="KW-0472">Membrane</keyword>
<keyword evidence="3" id="KW-0812">Transmembrane</keyword>
<comment type="subcellular location">
    <subcellularLocation>
        <location evidence="1">Cell membrane</location>
        <topology evidence="1">Multi-pass membrane protein</topology>
    </subcellularLocation>
</comment>
<keyword evidence="7" id="KW-1185">Reference proteome</keyword>
<dbReference type="STRING" id="153496.A0U89_11655"/>
<reference evidence="6 7" key="1">
    <citation type="journal article" date="2016" name="Microb. Cell Fact.">
        <title>Dissection of exopolysaccharide biosynthesis in Kozakia baliensis.</title>
        <authorList>
            <person name="Brandt J.U."/>
            <person name="Jakob F."/>
            <person name="Behr J."/>
            <person name="Geissler A.J."/>
            <person name="Vogel R.F."/>
        </authorList>
    </citation>
    <scope>NUCLEOTIDE SEQUENCE [LARGE SCALE GENOMIC DNA]</scope>
    <source>
        <strain evidence="6 7">DSM 14400</strain>
    </source>
</reference>
<evidence type="ECO:0000313" key="6">
    <source>
        <dbReference type="EMBL" id="AOX17688.1"/>
    </source>
</evidence>
<sequence>MPFSSESGATRWDQATALAMLIGGISSFQIGAALAKGLFPLFGPTGMVGLRVGLAAIILLVVWRPKIMDLRPGTWRLLLPYGASMTLMNFAFYIALTRLPLGLVVALEFMGPLSLALVGSRRALDLFWAVLVITGVFLLLRPEGKLGHLDPLGVAAALSSGVGWIVYILTGTRLGRSMPATMATTLGMTTASVFLLPCLIPALPLAVYHPHQGFLALGVAVLSSAVPYILDMMAMRRLKPRELGVLLSLEPMLGAVSGLLFLGEALSLGRWIGVICVVAASAGNVLTSRRPPAETQVTPPG</sequence>
<dbReference type="PANTHER" id="PTHR32322:SF18">
    <property type="entry name" value="S-ADENOSYLMETHIONINE_S-ADENOSYLHOMOCYSTEINE TRANSPORTER"/>
    <property type="match status" value="1"/>
</dbReference>
<name>A0A1D8UVP3_9PROT</name>
<dbReference type="Pfam" id="PF00892">
    <property type="entry name" value="EamA"/>
    <property type="match status" value="1"/>
</dbReference>
<dbReference type="OrthoDB" id="9815120at2"/>
<gene>
    <name evidence="6" type="ORF">A0U89_11655</name>
</gene>
<dbReference type="KEGG" id="kba:A0U89_11655"/>
<dbReference type="PANTHER" id="PTHR32322">
    <property type="entry name" value="INNER MEMBRANE TRANSPORTER"/>
    <property type="match status" value="1"/>
</dbReference>
<evidence type="ECO:0000256" key="4">
    <source>
        <dbReference type="ARBA" id="ARBA00022989"/>
    </source>
</evidence>
<dbReference type="SUPFAM" id="SSF103481">
    <property type="entry name" value="Multidrug resistance efflux transporter EmrE"/>
    <property type="match status" value="2"/>
</dbReference>
<dbReference type="InterPro" id="IPR050638">
    <property type="entry name" value="AA-Vitamin_Transporters"/>
</dbReference>
<keyword evidence="2" id="KW-1003">Cell membrane</keyword>
<proteinExistence type="predicted"/>
<dbReference type="EMBL" id="CP014674">
    <property type="protein sequence ID" value="AOX17688.1"/>
    <property type="molecule type" value="Genomic_DNA"/>
</dbReference>
<dbReference type="AlphaFoldDB" id="A0A1D8UVP3"/>
<dbReference type="Proteomes" id="UP000179145">
    <property type="component" value="Chromosome"/>
</dbReference>
<dbReference type="RefSeq" id="WP_070403242.1">
    <property type="nucleotide sequence ID" value="NZ_BJVW01000001.1"/>
</dbReference>
<dbReference type="eggNOG" id="COG5006">
    <property type="taxonomic scope" value="Bacteria"/>
</dbReference>
<evidence type="ECO:0000313" key="7">
    <source>
        <dbReference type="Proteomes" id="UP000179145"/>
    </source>
</evidence>
<evidence type="ECO:0000256" key="2">
    <source>
        <dbReference type="ARBA" id="ARBA00022475"/>
    </source>
</evidence>
<keyword evidence="4" id="KW-1133">Transmembrane helix</keyword>
<dbReference type="InterPro" id="IPR037185">
    <property type="entry name" value="EmrE-like"/>
</dbReference>
<accession>A0A1D8UVP3</accession>
<evidence type="ECO:0000256" key="5">
    <source>
        <dbReference type="ARBA" id="ARBA00023136"/>
    </source>
</evidence>
<dbReference type="InterPro" id="IPR000620">
    <property type="entry name" value="EamA_dom"/>
</dbReference>
<evidence type="ECO:0000256" key="3">
    <source>
        <dbReference type="ARBA" id="ARBA00022692"/>
    </source>
</evidence>
<evidence type="ECO:0000256" key="1">
    <source>
        <dbReference type="ARBA" id="ARBA00004651"/>
    </source>
</evidence>
<dbReference type="GO" id="GO:0005886">
    <property type="term" value="C:plasma membrane"/>
    <property type="evidence" value="ECO:0007669"/>
    <property type="project" value="UniProtKB-SubCell"/>
</dbReference>